<feature type="domain" description="Tc1-like transposase DDE" evidence="1">
    <location>
        <begin position="60"/>
        <end position="175"/>
    </location>
</feature>
<proteinExistence type="predicted"/>
<dbReference type="PANTHER" id="PTHR30347">
    <property type="entry name" value="POTASSIUM CHANNEL RELATED"/>
    <property type="match status" value="1"/>
</dbReference>
<dbReference type="Pfam" id="PF13358">
    <property type="entry name" value="DDE_3"/>
    <property type="match status" value="1"/>
</dbReference>
<accession>A0A0M2V1K1</accession>
<name>A0A0M2V1K1_9BACT</name>
<protein>
    <submittedName>
        <fullName evidence="2">Transposase</fullName>
    </submittedName>
</protein>
<dbReference type="Proteomes" id="UP000034954">
    <property type="component" value="Unassembled WGS sequence"/>
</dbReference>
<keyword evidence="3" id="KW-1185">Reference proteome</keyword>
<evidence type="ECO:0000313" key="2">
    <source>
        <dbReference type="EMBL" id="KKO21021.1"/>
    </source>
</evidence>
<dbReference type="PANTHER" id="PTHR30347:SF1">
    <property type="entry name" value="MECHANOSENSITIVE CHANNEL MSCK"/>
    <property type="match status" value="1"/>
</dbReference>
<organism evidence="2 3">
    <name type="scientific">Candidatus Brocadia fulgida</name>
    <dbReference type="NCBI Taxonomy" id="380242"/>
    <lineage>
        <taxon>Bacteria</taxon>
        <taxon>Pseudomonadati</taxon>
        <taxon>Planctomycetota</taxon>
        <taxon>Candidatus Brocadiia</taxon>
        <taxon>Candidatus Brocadiales</taxon>
        <taxon>Candidatus Brocadiaceae</taxon>
        <taxon>Candidatus Brocadia</taxon>
    </lineage>
</organism>
<comment type="caution">
    <text evidence="2">The sequence shown here is derived from an EMBL/GenBank/DDBJ whole genome shotgun (WGS) entry which is preliminary data.</text>
</comment>
<gene>
    <name evidence="2" type="ORF">BROFUL_00270</name>
</gene>
<evidence type="ECO:0000313" key="3">
    <source>
        <dbReference type="Proteomes" id="UP000034954"/>
    </source>
</evidence>
<reference evidence="2 3" key="1">
    <citation type="journal article" date="2013" name="BMC Microbiol.">
        <title>Identification of the type II cytochrome c maturation pathway in anammox bacteria by comparative genomics.</title>
        <authorList>
            <person name="Ferousi C."/>
            <person name="Speth D.R."/>
            <person name="Reimann J."/>
            <person name="Op den Camp H.J."/>
            <person name="Allen J.W."/>
            <person name="Keltjens J.T."/>
            <person name="Jetten M.S."/>
        </authorList>
    </citation>
    <scope>NUCLEOTIDE SEQUENCE [LARGE SCALE GENOMIC DNA]</scope>
    <source>
        <strain evidence="2">RU1</strain>
    </source>
</reference>
<dbReference type="EMBL" id="LAQJ01000031">
    <property type="protein sequence ID" value="KKO21021.1"/>
    <property type="molecule type" value="Genomic_DNA"/>
</dbReference>
<dbReference type="InterPro" id="IPR052702">
    <property type="entry name" value="MscS-like_channel"/>
</dbReference>
<dbReference type="PATRIC" id="fig|380242.3.peg.330"/>
<dbReference type="GO" id="GO:0003676">
    <property type="term" value="F:nucleic acid binding"/>
    <property type="evidence" value="ECO:0007669"/>
    <property type="project" value="InterPro"/>
</dbReference>
<dbReference type="NCBIfam" id="NF033545">
    <property type="entry name" value="transpos_IS630"/>
    <property type="match status" value="1"/>
</dbReference>
<dbReference type="InterPro" id="IPR038717">
    <property type="entry name" value="Tc1-like_DDE_dom"/>
</dbReference>
<dbReference type="InterPro" id="IPR047655">
    <property type="entry name" value="Transpos_IS630-like"/>
</dbReference>
<dbReference type="Gene3D" id="3.30.420.10">
    <property type="entry name" value="Ribonuclease H-like superfamily/Ribonuclease H"/>
    <property type="match status" value="1"/>
</dbReference>
<dbReference type="AlphaFoldDB" id="A0A0M2V1K1"/>
<sequence>MCQHDPEFGPKAADIGGLYLAPAENALVISVDEKPSIQALERTTGSVCTSNKKIVRGLKSTYKRHGTLNLFAALNVATGAIHTQTTELKRRVEFLAFMDQLLLDLPESDKKEVHVILDNYCIHKRNEGWLAAHPNVKFHFTPTSASWLNQVEIWFGILSRKALKNASFKSIEHLRTAIAEFIEAYQPNAKPFVWRKREVRGSQLRNTIRNLCN</sequence>
<evidence type="ECO:0000259" key="1">
    <source>
        <dbReference type="Pfam" id="PF13358"/>
    </source>
</evidence>
<dbReference type="InterPro" id="IPR036397">
    <property type="entry name" value="RNaseH_sf"/>
</dbReference>